<dbReference type="SUPFAM" id="SSF47240">
    <property type="entry name" value="Ferritin-like"/>
    <property type="match status" value="1"/>
</dbReference>
<comment type="caution">
    <text evidence="2">The sequence shown here is derived from an EMBL/GenBank/DDBJ whole genome shotgun (WGS) entry which is preliminary data.</text>
</comment>
<accession>A0A7C3KRK7</accession>
<protein>
    <submittedName>
        <fullName evidence="2">Rubrerythrin</fullName>
    </submittedName>
</protein>
<dbReference type="PANTHER" id="PTHR33531">
    <property type="entry name" value="RUBRERYTHRIN SUBFAMILY"/>
    <property type="match status" value="1"/>
</dbReference>
<dbReference type="AlphaFoldDB" id="A0A7C3KRK7"/>
<dbReference type="PANTHER" id="PTHR33531:SF7">
    <property type="entry name" value="HYPOTHETICAL MEMBRANE PROTEIN, CONSERVED"/>
    <property type="match status" value="1"/>
</dbReference>
<feature type="domain" description="Rubrerythrin diiron-binding" evidence="1">
    <location>
        <begin position="9"/>
        <end position="151"/>
    </location>
</feature>
<name>A0A7C3KRK7_DICTH</name>
<dbReference type="InterPro" id="IPR003251">
    <property type="entry name" value="Rr_diiron-bd_dom"/>
</dbReference>
<evidence type="ECO:0000259" key="1">
    <source>
        <dbReference type="Pfam" id="PF02915"/>
    </source>
</evidence>
<dbReference type="InterPro" id="IPR009078">
    <property type="entry name" value="Ferritin-like_SF"/>
</dbReference>
<dbReference type="OMA" id="LRIKGMI"/>
<dbReference type="InterPro" id="IPR012347">
    <property type="entry name" value="Ferritin-like"/>
</dbReference>
<dbReference type="EMBL" id="DTDV01000017">
    <property type="protein sequence ID" value="HGK23985.1"/>
    <property type="molecule type" value="Genomic_DNA"/>
</dbReference>
<dbReference type="GO" id="GO:0016491">
    <property type="term" value="F:oxidoreductase activity"/>
    <property type="evidence" value="ECO:0007669"/>
    <property type="project" value="InterPro"/>
</dbReference>
<organism evidence="2">
    <name type="scientific">Dictyoglomus thermophilum</name>
    <dbReference type="NCBI Taxonomy" id="14"/>
    <lineage>
        <taxon>Bacteria</taxon>
        <taxon>Pseudomonadati</taxon>
        <taxon>Dictyoglomota</taxon>
        <taxon>Dictyoglomia</taxon>
        <taxon>Dictyoglomales</taxon>
        <taxon>Dictyoglomaceae</taxon>
        <taxon>Dictyoglomus</taxon>
    </lineage>
</organism>
<gene>
    <name evidence="2" type="ORF">ENU78_06095</name>
</gene>
<dbReference type="Gene3D" id="1.20.1260.10">
    <property type="match status" value="1"/>
</dbReference>
<dbReference type="CDD" id="cd01045">
    <property type="entry name" value="Ferritin_like_AB"/>
    <property type="match status" value="1"/>
</dbReference>
<dbReference type="GO" id="GO:0046872">
    <property type="term" value="F:metal ion binding"/>
    <property type="evidence" value="ECO:0007669"/>
    <property type="project" value="InterPro"/>
</dbReference>
<proteinExistence type="predicted"/>
<dbReference type="Pfam" id="PF02915">
    <property type="entry name" value="Rubrerythrin"/>
    <property type="match status" value="1"/>
</dbReference>
<evidence type="ECO:0000313" key="2">
    <source>
        <dbReference type="EMBL" id="HGK23985.1"/>
    </source>
</evidence>
<sequence>MVKMFSSQDLIEMAIHIEEEGEKFYELMGSKVEDEELKKLFSYLALEEKRHALAFKEIYSRLENEGFVSAYPDQEANKYLHAFVDSQIFIDWDKLSTRTVWSLSEVLDLAISLEKDSILFYYEMEKYIPEKDKNILYEIIKQEKMHLSQLTEFKKGIKN</sequence>
<reference evidence="2" key="1">
    <citation type="journal article" date="2020" name="mSystems">
        <title>Genome- and Community-Level Interaction Insights into Carbon Utilization and Element Cycling Functions of Hydrothermarchaeota in Hydrothermal Sediment.</title>
        <authorList>
            <person name="Zhou Z."/>
            <person name="Liu Y."/>
            <person name="Xu W."/>
            <person name="Pan J."/>
            <person name="Luo Z.H."/>
            <person name="Li M."/>
        </authorList>
    </citation>
    <scope>NUCLEOTIDE SEQUENCE [LARGE SCALE GENOMIC DNA]</scope>
    <source>
        <strain evidence="2">SpSt-70</strain>
    </source>
</reference>